<reference evidence="1" key="1">
    <citation type="journal article" date="2015" name="Nature">
        <title>Complex archaea that bridge the gap between prokaryotes and eukaryotes.</title>
        <authorList>
            <person name="Spang A."/>
            <person name="Saw J.H."/>
            <person name="Jorgensen S.L."/>
            <person name="Zaremba-Niedzwiedzka K."/>
            <person name="Martijn J."/>
            <person name="Lind A.E."/>
            <person name="van Eijk R."/>
            <person name="Schleper C."/>
            <person name="Guy L."/>
            <person name="Ettema T.J."/>
        </authorList>
    </citation>
    <scope>NUCLEOTIDE SEQUENCE</scope>
</reference>
<name>A0A0F9BPX3_9ZZZZ</name>
<dbReference type="AlphaFoldDB" id="A0A0F9BPX3"/>
<sequence>HTFANFHHDACAFMAQNCRKNPLWVVPRAGELIRVSQAGGFYLDEHLPRARPFQINIHYDKRFSSLYGNGSTGKHFPASFIIHSFDWRNRHRGLAILTAANCEVIAPESTIRASSNPFQDAGRSSFNLVRQSRIDALHQESHSLDPSDIKTCTCGNNFISSVVADGTGERLKGPVADFILTGKDCAALFIA</sequence>
<proteinExistence type="predicted"/>
<accession>A0A0F9BPX3</accession>
<comment type="caution">
    <text evidence="1">The sequence shown here is derived from an EMBL/GenBank/DDBJ whole genome shotgun (WGS) entry which is preliminary data.</text>
</comment>
<gene>
    <name evidence="1" type="ORF">LCGC14_2500890</name>
</gene>
<feature type="non-terminal residue" evidence="1">
    <location>
        <position position="1"/>
    </location>
</feature>
<dbReference type="EMBL" id="LAZR01039876">
    <property type="protein sequence ID" value="KKL15907.1"/>
    <property type="molecule type" value="Genomic_DNA"/>
</dbReference>
<dbReference type="AntiFam" id="ANF00088">
    <property type="entry name" value="Shadow ORF (opposite Fdh)"/>
</dbReference>
<organism evidence="1">
    <name type="scientific">marine sediment metagenome</name>
    <dbReference type="NCBI Taxonomy" id="412755"/>
    <lineage>
        <taxon>unclassified sequences</taxon>
        <taxon>metagenomes</taxon>
        <taxon>ecological metagenomes</taxon>
    </lineage>
</organism>
<protein>
    <submittedName>
        <fullName evidence="1">Uncharacterized protein</fullName>
    </submittedName>
</protein>
<evidence type="ECO:0000313" key="1">
    <source>
        <dbReference type="EMBL" id="KKL15907.1"/>
    </source>
</evidence>